<dbReference type="Gene3D" id="3.20.20.80">
    <property type="entry name" value="Glycosidases"/>
    <property type="match status" value="1"/>
</dbReference>
<proteinExistence type="predicted"/>
<dbReference type="InterPro" id="IPR017853">
    <property type="entry name" value="GH"/>
</dbReference>
<reference evidence="1 2" key="1">
    <citation type="submission" date="2016-10" db="EMBL/GenBank/DDBJ databases">
        <authorList>
            <person name="de Groot N.N."/>
        </authorList>
    </citation>
    <scope>NUCLEOTIDE SEQUENCE [LARGE SCALE GENOMIC DNA]</scope>
    <source>
        <strain evidence="1 2">AB35.6</strain>
    </source>
</reference>
<dbReference type="Proteomes" id="UP000182409">
    <property type="component" value="Unassembled WGS sequence"/>
</dbReference>
<gene>
    <name evidence="1" type="ORF">SAMN05443244_0191</name>
</gene>
<dbReference type="OrthoDB" id="9805159at2"/>
<dbReference type="Gene3D" id="2.60.40.1180">
    <property type="entry name" value="Golgi alpha-mannosidase II"/>
    <property type="match status" value="1"/>
</dbReference>
<evidence type="ECO:0000313" key="1">
    <source>
        <dbReference type="EMBL" id="SEB38903.1"/>
    </source>
</evidence>
<organism evidence="1 2">
    <name type="scientific">Terriglobus roseus</name>
    <dbReference type="NCBI Taxonomy" id="392734"/>
    <lineage>
        <taxon>Bacteria</taxon>
        <taxon>Pseudomonadati</taxon>
        <taxon>Acidobacteriota</taxon>
        <taxon>Terriglobia</taxon>
        <taxon>Terriglobales</taxon>
        <taxon>Acidobacteriaceae</taxon>
        <taxon>Terriglobus</taxon>
    </lineage>
</organism>
<dbReference type="AlphaFoldDB" id="A0A1H4IY12"/>
<name>A0A1H4IY12_9BACT</name>
<dbReference type="EMBL" id="FNSD01000001">
    <property type="protein sequence ID" value="SEB38903.1"/>
    <property type="molecule type" value="Genomic_DNA"/>
</dbReference>
<evidence type="ECO:0000313" key="2">
    <source>
        <dbReference type="Proteomes" id="UP000182409"/>
    </source>
</evidence>
<dbReference type="SUPFAM" id="SSF51445">
    <property type="entry name" value="(Trans)glycosidases"/>
    <property type="match status" value="1"/>
</dbReference>
<dbReference type="InterPro" id="IPR013780">
    <property type="entry name" value="Glyco_hydro_b"/>
</dbReference>
<sequence>MNVYVTQWPGRKNGLAKRVTGWVPSYAASGIGAFELPPLAQTQFGPTSSSLGYDPICDYNVGQFPGEPTRIGTGAEIQACSRACHKRGLRLTADWPIHQYGGRPPYVERGSNGKPDRKLFFKAAGLFGGPRDRLFDPEIVPDDGTRVNYQTSKPAGYMLKQKQLSGRWLDARLGLDGFREDEAKSESIATSRALNAARPGMNVAEVYTGDMNELDAFWRQVGIPVIDFPYHYACRDVSNGAGFGRLVDSAYADRNPEGAYRYVESLDTDGPGGVVNNKLWFYLHGMTTPCKGFRIYAGDFEGYGLGKWILNYAWISSLALGPLLYQHVEDDILCWSRDGNGGPFGRTAGLICGISKDPVNTRWIWVNTPFGPNKQLHNYATSGGPDVWTNADGWANLPFGPNVFGSAQNGFAYSLAGHQGRIRLPALPDHINGSLTDFSM</sequence>
<protein>
    <submittedName>
        <fullName evidence="1">Alpha-amylase</fullName>
    </submittedName>
</protein>
<accession>A0A1H4IY12</accession>